<organism evidence="19 20">
    <name type="scientific">Neoarthrinium moseri</name>
    <dbReference type="NCBI Taxonomy" id="1658444"/>
    <lineage>
        <taxon>Eukaryota</taxon>
        <taxon>Fungi</taxon>
        <taxon>Dikarya</taxon>
        <taxon>Ascomycota</taxon>
        <taxon>Pezizomycotina</taxon>
        <taxon>Sordariomycetes</taxon>
        <taxon>Xylariomycetidae</taxon>
        <taxon>Amphisphaeriales</taxon>
        <taxon>Apiosporaceae</taxon>
        <taxon>Neoarthrinium</taxon>
    </lineage>
</organism>
<dbReference type="InterPro" id="IPR000254">
    <property type="entry name" value="CBD"/>
</dbReference>
<dbReference type="Gene3D" id="2.70.50.70">
    <property type="match status" value="1"/>
</dbReference>
<keyword evidence="7" id="KW-0560">Oxidoreductase</keyword>
<evidence type="ECO:0000256" key="9">
    <source>
        <dbReference type="ARBA" id="ARBA00023033"/>
    </source>
</evidence>
<comment type="catalytic activity">
    <reaction evidence="14">
        <text>[(1-&gt;4)-beta-D-glucosyl]n+m + reduced acceptor + O2 = 4-dehydro-beta-D-glucosyl-[(1-&gt;4)-beta-D-glucosyl]n-1 + [(1-&gt;4)-beta-D-glucosyl]m + acceptor + H2O.</text>
        <dbReference type="EC" id="1.14.99.56"/>
    </reaction>
</comment>
<dbReference type="Pfam" id="PF00734">
    <property type="entry name" value="CBM_1"/>
    <property type="match status" value="1"/>
</dbReference>
<evidence type="ECO:0000256" key="11">
    <source>
        <dbReference type="ARBA" id="ARBA00023277"/>
    </source>
</evidence>
<dbReference type="Pfam" id="PF03443">
    <property type="entry name" value="AA9"/>
    <property type="match status" value="1"/>
</dbReference>
<keyword evidence="6" id="KW-0136">Cellulose degradation</keyword>
<keyword evidence="11" id="KW-0119">Carbohydrate metabolism</keyword>
<evidence type="ECO:0000256" key="8">
    <source>
        <dbReference type="ARBA" id="ARBA00023008"/>
    </source>
</evidence>
<dbReference type="CDD" id="cd21175">
    <property type="entry name" value="LPMO_AA9"/>
    <property type="match status" value="1"/>
</dbReference>
<keyword evidence="3" id="KW-0964">Secreted</keyword>
<evidence type="ECO:0000256" key="12">
    <source>
        <dbReference type="ARBA" id="ARBA00023326"/>
    </source>
</evidence>
<dbReference type="GO" id="GO:0030245">
    <property type="term" value="P:cellulose catabolic process"/>
    <property type="evidence" value="ECO:0007669"/>
    <property type="project" value="UniProtKB-KW"/>
</dbReference>
<comment type="caution">
    <text evidence="19">The sequence shown here is derived from an EMBL/GenBank/DDBJ whole genome shotgun (WGS) entry which is preliminary data.</text>
</comment>
<evidence type="ECO:0000256" key="7">
    <source>
        <dbReference type="ARBA" id="ARBA00023002"/>
    </source>
</evidence>
<dbReference type="Proteomes" id="UP000829685">
    <property type="component" value="Unassembled WGS sequence"/>
</dbReference>
<dbReference type="GO" id="GO:0030248">
    <property type="term" value="F:cellulose binding"/>
    <property type="evidence" value="ECO:0007669"/>
    <property type="project" value="InterPro"/>
</dbReference>
<dbReference type="SUPFAM" id="SSF57180">
    <property type="entry name" value="Cellulose-binding domain"/>
    <property type="match status" value="1"/>
</dbReference>
<evidence type="ECO:0000256" key="4">
    <source>
        <dbReference type="ARBA" id="ARBA00022723"/>
    </source>
</evidence>
<evidence type="ECO:0000256" key="14">
    <source>
        <dbReference type="ARBA" id="ARBA00045077"/>
    </source>
</evidence>
<comment type="subcellular location">
    <subcellularLocation>
        <location evidence="2">Secreted</location>
    </subcellularLocation>
</comment>
<gene>
    <name evidence="19" type="ORF">JX265_013197</name>
</gene>
<evidence type="ECO:0000256" key="13">
    <source>
        <dbReference type="ARBA" id="ARBA00044502"/>
    </source>
</evidence>
<evidence type="ECO:0000256" key="1">
    <source>
        <dbReference type="ARBA" id="ARBA00001973"/>
    </source>
</evidence>
<sequence>MRSHQAYTKLAGLVAFVPVVKAHGYVKNIVINGVSYQGYDPTTFPYQSNPPVVVGWTTSQTDLGYVEPAAFGSADIICHRSARPAGGHVRVAAGDSIAITWNTWPDSHHGPIIDYLAPCNGPCENVEKTSLRFFKIDGAGKADAGATTSPGYWADDVMMSNGLTWLVRIPPNIYPGNYVLRHEIIALHGANQVNGAQAYPQCFNLEVVGSGTDAPSGVLGTQLYKTTDPGILYNLYTTPQPSYTVPGPALIPGASSSASQSSSVITASGSATVGYTSATSTLAASSQASPTRSGLGSSTPSMSSTSDSLISNTKGTQASSSAGTSSAALFTSRTTTVAGSTSTAAMASPDLVPLYGQCGGQNYQGSMACAQQKVACNKVNDYYSQCVLVPA</sequence>
<keyword evidence="12" id="KW-0624">Polysaccharide degradation</keyword>
<feature type="domain" description="CBM1" evidence="18">
    <location>
        <begin position="350"/>
        <end position="387"/>
    </location>
</feature>
<dbReference type="GO" id="GO:0046872">
    <property type="term" value="F:metal ion binding"/>
    <property type="evidence" value="ECO:0007669"/>
    <property type="project" value="UniProtKB-KW"/>
</dbReference>
<dbReference type="GO" id="GO:0004497">
    <property type="term" value="F:monooxygenase activity"/>
    <property type="evidence" value="ECO:0007669"/>
    <property type="project" value="UniProtKB-KW"/>
</dbReference>
<feature type="chain" id="PRO_5040340894" description="lytic cellulose monooxygenase (C4-dehydrogenating)" evidence="17">
    <location>
        <begin position="23"/>
        <end position="391"/>
    </location>
</feature>
<evidence type="ECO:0000256" key="17">
    <source>
        <dbReference type="SAM" id="SignalP"/>
    </source>
</evidence>
<dbReference type="SMART" id="SM00236">
    <property type="entry name" value="fCBD"/>
    <property type="match status" value="1"/>
</dbReference>
<name>A0A9Q0AG35_9PEZI</name>
<dbReference type="PANTHER" id="PTHR33353:SF36">
    <property type="entry name" value="ENDO-BETA-1,4-GLUCANASE D"/>
    <property type="match status" value="1"/>
</dbReference>
<evidence type="ECO:0000256" key="10">
    <source>
        <dbReference type="ARBA" id="ARBA00023157"/>
    </source>
</evidence>
<evidence type="ECO:0000259" key="18">
    <source>
        <dbReference type="PROSITE" id="PS51164"/>
    </source>
</evidence>
<feature type="signal peptide" evidence="17">
    <location>
        <begin position="1"/>
        <end position="22"/>
    </location>
</feature>
<comment type="similarity">
    <text evidence="13">Belongs to the polysaccharide monooxygenase AA9 family.</text>
</comment>
<comment type="cofactor">
    <cofactor evidence="1">
        <name>Cu(2+)</name>
        <dbReference type="ChEBI" id="CHEBI:29036"/>
    </cofactor>
</comment>
<keyword evidence="10" id="KW-1015">Disulfide bond</keyword>
<evidence type="ECO:0000256" key="15">
    <source>
        <dbReference type="ARBA" id="ARBA00047174"/>
    </source>
</evidence>
<dbReference type="InterPro" id="IPR049892">
    <property type="entry name" value="AA9"/>
</dbReference>
<evidence type="ECO:0000256" key="2">
    <source>
        <dbReference type="ARBA" id="ARBA00004613"/>
    </source>
</evidence>
<keyword evidence="5 17" id="KW-0732">Signal</keyword>
<evidence type="ECO:0000256" key="5">
    <source>
        <dbReference type="ARBA" id="ARBA00022729"/>
    </source>
</evidence>
<evidence type="ECO:0000313" key="19">
    <source>
        <dbReference type="EMBL" id="KAI1851450.1"/>
    </source>
</evidence>
<reference evidence="19" key="1">
    <citation type="submission" date="2021-03" db="EMBL/GenBank/DDBJ databases">
        <title>Revisited historic fungal species revealed as producer of novel bioactive compounds through whole genome sequencing and comparative genomics.</title>
        <authorList>
            <person name="Vignolle G.A."/>
            <person name="Hochenegger N."/>
            <person name="Mach R.L."/>
            <person name="Mach-Aigner A.R."/>
            <person name="Javad Rahimi M."/>
            <person name="Salim K.A."/>
            <person name="Chan C.M."/>
            <person name="Lim L.B.L."/>
            <person name="Cai F."/>
            <person name="Druzhinina I.S."/>
            <person name="U'Ren J.M."/>
            <person name="Derntl C."/>
        </authorList>
    </citation>
    <scope>NUCLEOTIDE SEQUENCE</scope>
    <source>
        <strain evidence="19">TUCIM 5799</strain>
    </source>
</reference>
<dbReference type="InterPro" id="IPR035971">
    <property type="entry name" value="CBD_sf"/>
</dbReference>
<keyword evidence="9" id="KW-0503">Monooxygenase</keyword>
<evidence type="ECO:0000256" key="6">
    <source>
        <dbReference type="ARBA" id="ARBA00023001"/>
    </source>
</evidence>
<feature type="region of interest" description="Disordered" evidence="16">
    <location>
        <begin position="282"/>
        <end position="322"/>
    </location>
</feature>
<dbReference type="GO" id="GO:0005576">
    <property type="term" value="C:extracellular region"/>
    <property type="evidence" value="ECO:0007669"/>
    <property type="project" value="UniProtKB-SubCell"/>
</dbReference>
<evidence type="ECO:0000313" key="20">
    <source>
        <dbReference type="Proteomes" id="UP000829685"/>
    </source>
</evidence>
<evidence type="ECO:0000256" key="16">
    <source>
        <dbReference type="SAM" id="MobiDB-lite"/>
    </source>
</evidence>
<dbReference type="EMBL" id="JAFIMR010000065">
    <property type="protein sequence ID" value="KAI1851450.1"/>
    <property type="molecule type" value="Genomic_DNA"/>
</dbReference>
<dbReference type="OrthoDB" id="4849160at2759"/>
<dbReference type="PANTHER" id="PTHR33353">
    <property type="entry name" value="PUTATIVE (AFU_ORTHOLOGUE AFUA_1G12560)-RELATED"/>
    <property type="match status" value="1"/>
</dbReference>
<keyword evidence="8" id="KW-0186">Copper</keyword>
<proteinExistence type="inferred from homology"/>
<keyword evidence="20" id="KW-1185">Reference proteome</keyword>
<dbReference type="EC" id="1.14.99.56" evidence="15"/>
<keyword evidence="4" id="KW-0479">Metal-binding</keyword>
<accession>A0A9Q0AG35</accession>
<protein>
    <recommendedName>
        <fullName evidence="15">lytic cellulose monooxygenase (C4-dehydrogenating)</fullName>
        <ecNumber evidence="15">1.14.99.56</ecNumber>
    </recommendedName>
</protein>
<dbReference type="PROSITE" id="PS51164">
    <property type="entry name" value="CBM1_2"/>
    <property type="match status" value="1"/>
</dbReference>
<dbReference type="InterPro" id="IPR005103">
    <property type="entry name" value="AA9_LPMO"/>
</dbReference>
<dbReference type="AlphaFoldDB" id="A0A9Q0AG35"/>
<evidence type="ECO:0000256" key="3">
    <source>
        <dbReference type="ARBA" id="ARBA00022525"/>
    </source>
</evidence>